<accession>A0A554LL90</accession>
<dbReference type="AlphaFoldDB" id="A0A554LL90"/>
<protein>
    <submittedName>
        <fullName evidence="4">Group 1 glycosyl transferase</fullName>
    </submittedName>
</protein>
<gene>
    <name evidence="4" type="ORF">Athens101428_607</name>
</gene>
<dbReference type="PANTHER" id="PTHR46401:SF2">
    <property type="entry name" value="GLYCOSYLTRANSFERASE WBBK-RELATED"/>
    <property type="match status" value="1"/>
</dbReference>
<dbReference type="Pfam" id="PF00534">
    <property type="entry name" value="Glycos_transf_1"/>
    <property type="match status" value="1"/>
</dbReference>
<dbReference type="PANTHER" id="PTHR46401">
    <property type="entry name" value="GLYCOSYLTRANSFERASE WBBK-RELATED"/>
    <property type="match status" value="1"/>
</dbReference>
<evidence type="ECO:0000256" key="1">
    <source>
        <dbReference type="ARBA" id="ARBA00022679"/>
    </source>
</evidence>
<dbReference type="Proteomes" id="UP000316495">
    <property type="component" value="Unassembled WGS sequence"/>
</dbReference>
<evidence type="ECO:0000313" key="4">
    <source>
        <dbReference type="EMBL" id="TSC93627.1"/>
    </source>
</evidence>
<evidence type="ECO:0000313" key="5">
    <source>
        <dbReference type="Proteomes" id="UP000316495"/>
    </source>
</evidence>
<evidence type="ECO:0000259" key="3">
    <source>
        <dbReference type="Pfam" id="PF13439"/>
    </source>
</evidence>
<organism evidence="4 5">
    <name type="scientific">Candidatus Berkelbacteria bacterium Athens1014_28</name>
    <dbReference type="NCBI Taxonomy" id="2017145"/>
    <lineage>
        <taxon>Bacteria</taxon>
        <taxon>Candidatus Berkelbacteria</taxon>
    </lineage>
</organism>
<dbReference type="Pfam" id="PF13439">
    <property type="entry name" value="Glyco_transf_4"/>
    <property type="match status" value="1"/>
</dbReference>
<feature type="domain" description="Glycosyltransferase subfamily 4-like N-terminal" evidence="3">
    <location>
        <begin position="69"/>
        <end position="174"/>
    </location>
</feature>
<reference evidence="4 5" key="1">
    <citation type="submission" date="2017-07" db="EMBL/GenBank/DDBJ databases">
        <title>Mechanisms for carbon and nitrogen cycling indicate functional differentiation within the Candidate Phyla Radiation.</title>
        <authorList>
            <person name="Danczak R.E."/>
            <person name="Johnston M.D."/>
            <person name="Kenah C."/>
            <person name="Slattery M."/>
            <person name="Wrighton K.C."/>
            <person name="Wilkins M.J."/>
        </authorList>
    </citation>
    <scope>NUCLEOTIDE SEQUENCE [LARGE SCALE GENOMIC DNA]</scope>
    <source>
        <strain evidence="4">Athens1014_28</strain>
    </source>
</reference>
<dbReference type="InterPro" id="IPR001296">
    <property type="entry name" value="Glyco_trans_1"/>
</dbReference>
<proteinExistence type="predicted"/>
<dbReference type="GO" id="GO:0016757">
    <property type="term" value="F:glycosyltransferase activity"/>
    <property type="evidence" value="ECO:0007669"/>
    <property type="project" value="InterPro"/>
</dbReference>
<evidence type="ECO:0000259" key="2">
    <source>
        <dbReference type="Pfam" id="PF00534"/>
    </source>
</evidence>
<feature type="domain" description="Glycosyl transferase family 1" evidence="2">
    <location>
        <begin position="201"/>
        <end position="385"/>
    </location>
</feature>
<sequence>MSKVLIDGRFIGVGDSISRVTLGLLGQFLKLDKENQYSLLIRPAGVRVLKEFGFWDREDLRIEVLDIPHYSVAEQTKLFIWLNKKPYDLVFFTQFNHPIRYRKPFVVAIHDMTTFGYFHYQNPAKVAVFKAVMRSAVKNSKKILTPSENSKKEIIDHYKIDSKKIKVMYLGIDENYLRISKLGVAEKKRLGEKFKKEYKISGDYFLYTGMWKKHKNLVRMLKAFEQVVKSEKSKVKSSRIQLVLVGKIDQNEPEVIAEIERINYKIQDTRYNNQKNSKLQIPNYKLGNSNYPIIAVGFVPEEFLPAAYAGALAYVQPSLNEGFGWPPLEAMACGTPVIASNVSATPEILGDAALYFDPYNENDIAKKMSLIVDDFKLRLDLQKKGLEQIKNYSWQKTAEIALKVINEVLK</sequence>
<comment type="caution">
    <text evidence="4">The sequence shown here is derived from an EMBL/GenBank/DDBJ whole genome shotgun (WGS) entry which is preliminary data.</text>
</comment>
<dbReference type="CDD" id="cd03809">
    <property type="entry name" value="GT4_MtfB-like"/>
    <property type="match status" value="1"/>
</dbReference>
<dbReference type="InterPro" id="IPR028098">
    <property type="entry name" value="Glyco_trans_4-like_N"/>
</dbReference>
<dbReference type="SUPFAM" id="SSF53756">
    <property type="entry name" value="UDP-Glycosyltransferase/glycogen phosphorylase"/>
    <property type="match status" value="1"/>
</dbReference>
<keyword evidence="1 4" id="KW-0808">Transferase</keyword>
<dbReference type="EMBL" id="VMGN01000036">
    <property type="protein sequence ID" value="TSC93627.1"/>
    <property type="molecule type" value="Genomic_DNA"/>
</dbReference>
<dbReference type="Gene3D" id="3.40.50.2000">
    <property type="entry name" value="Glycogen Phosphorylase B"/>
    <property type="match status" value="2"/>
</dbReference>
<name>A0A554LL90_9BACT</name>